<dbReference type="InterPro" id="IPR002477">
    <property type="entry name" value="Peptidoglycan-bd-like"/>
</dbReference>
<feature type="region of interest" description="Disordered" evidence="1">
    <location>
        <begin position="240"/>
        <end position="361"/>
    </location>
</feature>
<feature type="domain" description="Peptidoglycan binding-like" evidence="3">
    <location>
        <begin position="356"/>
        <end position="414"/>
    </location>
</feature>
<dbReference type="Proteomes" id="UP001610810">
    <property type="component" value="Unassembled WGS sequence"/>
</dbReference>
<keyword evidence="2" id="KW-1133">Transmembrane helix</keyword>
<proteinExistence type="predicted"/>
<reference evidence="4 5" key="1">
    <citation type="submission" date="2024-10" db="EMBL/GenBank/DDBJ databases">
        <authorList>
            <person name="Wannawong T."/>
            <person name="Kuncharoen N."/>
            <person name="Mhuantong W."/>
        </authorList>
    </citation>
    <scope>NUCLEOTIDE SEQUENCE [LARGE SCALE GENOMIC DNA]</scope>
    <source>
        <strain evidence="4 5">CALK1-4</strain>
    </source>
</reference>
<dbReference type="Gene3D" id="1.10.101.10">
    <property type="entry name" value="PGBD-like superfamily/PGBD"/>
    <property type="match status" value="1"/>
</dbReference>
<feature type="compositionally biased region" description="Low complexity" evidence="1">
    <location>
        <begin position="264"/>
        <end position="324"/>
    </location>
</feature>
<dbReference type="InterPro" id="IPR036366">
    <property type="entry name" value="PGBDSf"/>
</dbReference>
<feature type="compositionally biased region" description="Low complexity" evidence="1">
    <location>
        <begin position="73"/>
        <end position="117"/>
    </location>
</feature>
<sequence>MDQQKEPSQDRSAGAACPECGTPRAADNTPSCACGTRASDALRDARTAQAAAAEDFDPLRIRPYVELDGAGKPTDAPDTSDAPAAPHASGSSGASNASGSSGSSGSSGERSAASGSDSDPDATMMLRAVGAGAGAGAGTGTGAGASTGAAAAGAGAGSPVGDGEATSALPTPLAPSTGSPSAHDLRLFDASATAPLPQVGPGAESAGSGGRPPRRRRKGVLLSAAGAVVVVVGAAGFASGLFSYDTPSRDGALPDEVRAGVPDPSTSEAPPSAGPSTTTASPTPSASASPSESASPSAEPSASASPSPSASSASPTPSRSAEPTQSTSAPAEDAPQESEEDDGDPGSGPTLRRGDQGPEVVELQQRLKEKWMYWGDLNGNYNRQVEDAVRQYQWESGIHTDGPGVYGPETRRRLESETR</sequence>
<keyword evidence="2" id="KW-0472">Membrane</keyword>
<gene>
    <name evidence="4" type="ORF">ACH3YB_09045</name>
</gene>
<evidence type="ECO:0000259" key="3">
    <source>
        <dbReference type="Pfam" id="PF01471"/>
    </source>
</evidence>
<feature type="compositionally biased region" description="Acidic residues" evidence="1">
    <location>
        <begin position="334"/>
        <end position="344"/>
    </location>
</feature>
<organism evidence="4 5">
    <name type="scientific">Streptomyces tendae</name>
    <dbReference type="NCBI Taxonomy" id="1932"/>
    <lineage>
        <taxon>Bacteria</taxon>
        <taxon>Bacillati</taxon>
        <taxon>Actinomycetota</taxon>
        <taxon>Actinomycetes</taxon>
        <taxon>Kitasatosporales</taxon>
        <taxon>Streptomycetaceae</taxon>
        <taxon>Streptomyces</taxon>
    </lineage>
</organism>
<accession>A0ABW7RUY7</accession>
<feature type="transmembrane region" description="Helical" evidence="2">
    <location>
        <begin position="220"/>
        <end position="244"/>
    </location>
</feature>
<dbReference type="RefSeq" id="WP_161376546.1">
    <property type="nucleotide sequence ID" value="NZ_JBIQWK010000002.1"/>
</dbReference>
<protein>
    <submittedName>
        <fullName evidence="4">Peptidoglycan-binding protein</fullName>
    </submittedName>
</protein>
<evidence type="ECO:0000313" key="4">
    <source>
        <dbReference type="EMBL" id="MFI0571777.1"/>
    </source>
</evidence>
<dbReference type="InterPro" id="IPR036365">
    <property type="entry name" value="PGBD-like_sf"/>
</dbReference>
<evidence type="ECO:0000256" key="2">
    <source>
        <dbReference type="SAM" id="Phobius"/>
    </source>
</evidence>
<dbReference type="EMBL" id="JBIQWK010000002">
    <property type="protein sequence ID" value="MFI0571777.1"/>
    <property type="molecule type" value="Genomic_DNA"/>
</dbReference>
<dbReference type="Pfam" id="PF01471">
    <property type="entry name" value="PG_binding_1"/>
    <property type="match status" value="1"/>
</dbReference>
<feature type="compositionally biased region" description="Basic and acidic residues" evidence="1">
    <location>
        <begin position="409"/>
        <end position="419"/>
    </location>
</feature>
<feature type="region of interest" description="Disordered" evidence="1">
    <location>
        <begin position="1"/>
        <end position="218"/>
    </location>
</feature>
<dbReference type="SUPFAM" id="SSF47090">
    <property type="entry name" value="PGBD-like"/>
    <property type="match status" value="1"/>
</dbReference>
<evidence type="ECO:0000313" key="5">
    <source>
        <dbReference type="Proteomes" id="UP001610810"/>
    </source>
</evidence>
<feature type="compositionally biased region" description="Gly residues" evidence="1">
    <location>
        <begin position="131"/>
        <end position="145"/>
    </location>
</feature>
<name>A0ABW7RUY7_STRTE</name>
<keyword evidence="5" id="KW-1185">Reference proteome</keyword>
<comment type="caution">
    <text evidence="4">The sequence shown here is derived from an EMBL/GenBank/DDBJ whole genome shotgun (WGS) entry which is preliminary data.</text>
</comment>
<feature type="region of interest" description="Disordered" evidence="1">
    <location>
        <begin position="396"/>
        <end position="419"/>
    </location>
</feature>
<evidence type="ECO:0000256" key="1">
    <source>
        <dbReference type="SAM" id="MobiDB-lite"/>
    </source>
</evidence>
<keyword evidence="2" id="KW-0812">Transmembrane</keyword>